<reference evidence="1 2" key="1">
    <citation type="submission" date="2015-12" db="EMBL/GenBank/DDBJ databases">
        <title>Draft genome sequence of Moniliophthora roreri, the causal agent of frosty pod rot of cacao.</title>
        <authorList>
            <person name="Aime M.C."/>
            <person name="Diaz-Valderrama J.R."/>
            <person name="Kijpornyongpan T."/>
            <person name="Phillips-Mora W."/>
        </authorList>
    </citation>
    <scope>NUCLEOTIDE SEQUENCE [LARGE SCALE GENOMIC DNA]</scope>
    <source>
        <strain evidence="1 2">MCA 2952</strain>
    </source>
</reference>
<proteinExistence type="predicted"/>
<organism evidence="1 2">
    <name type="scientific">Moniliophthora roreri</name>
    <name type="common">Frosty pod rot fungus</name>
    <name type="synonym">Monilia roreri</name>
    <dbReference type="NCBI Taxonomy" id="221103"/>
    <lineage>
        <taxon>Eukaryota</taxon>
        <taxon>Fungi</taxon>
        <taxon>Dikarya</taxon>
        <taxon>Basidiomycota</taxon>
        <taxon>Agaricomycotina</taxon>
        <taxon>Agaricomycetes</taxon>
        <taxon>Agaricomycetidae</taxon>
        <taxon>Agaricales</taxon>
        <taxon>Marasmiineae</taxon>
        <taxon>Marasmiaceae</taxon>
        <taxon>Moniliophthora</taxon>
    </lineage>
</organism>
<evidence type="ECO:0000313" key="1">
    <source>
        <dbReference type="EMBL" id="KTB45303.1"/>
    </source>
</evidence>
<name>A0A0W0G9T5_MONRR</name>
<dbReference type="EMBL" id="LATX01000728">
    <property type="protein sequence ID" value="KTB45303.1"/>
    <property type="molecule type" value="Genomic_DNA"/>
</dbReference>
<evidence type="ECO:0000313" key="2">
    <source>
        <dbReference type="Proteomes" id="UP000054988"/>
    </source>
</evidence>
<dbReference type="AlphaFoldDB" id="A0A0W0G9T5"/>
<gene>
    <name evidence="1" type="ORF">WG66_2120</name>
</gene>
<accession>A0A0W0G9T5</accession>
<comment type="caution">
    <text evidence="1">The sequence shown here is derived from an EMBL/GenBank/DDBJ whole genome shotgun (WGS) entry which is preliminary data.</text>
</comment>
<dbReference type="Proteomes" id="UP000054988">
    <property type="component" value="Unassembled WGS sequence"/>
</dbReference>
<protein>
    <submittedName>
        <fullName evidence="1">Uncharacterized protein</fullName>
    </submittedName>
</protein>
<sequence length="48" mass="5296">MPLLEQTSTTAANLPSVPVGATHEWQISHPKITADGCETCQLRHIFHQ</sequence>